<dbReference type="SUPFAM" id="SSF50630">
    <property type="entry name" value="Acid proteases"/>
    <property type="match status" value="1"/>
</dbReference>
<protein>
    <submittedName>
        <fullName evidence="1">Retroviral aspartyl protease</fullName>
    </submittedName>
</protein>
<keyword evidence="1" id="KW-0645">Protease</keyword>
<dbReference type="KEGG" id="thel:IG193_00350"/>
<dbReference type="RefSeq" id="WP_192818924.1">
    <property type="nucleotide sequence ID" value="NZ_CP062310.1"/>
</dbReference>
<dbReference type="EMBL" id="CP062310">
    <property type="protein sequence ID" value="QOJ78952.1"/>
    <property type="molecule type" value="Genomic_DNA"/>
</dbReference>
<keyword evidence="2" id="KW-1185">Reference proteome</keyword>
<evidence type="ECO:0000313" key="1">
    <source>
        <dbReference type="EMBL" id="QOJ78952.1"/>
    </source>
</evidence>
<dbReference type="InterPro" id="IPR021109">
    <property type="entry name" value="Peptidase_aspartic_dom_sf"/>
</dbReference>
<keyword evidence="1" id="KW-0378">Hydrolase</keyword>
<dbReference type="GeneID" id="59148300"/>
<evidence type="ECO:0000313" key="2">
    <source>
        <dbReference type="Proteomes" id="UP000594121"/>
    </source>
</evidence>
<reference evidence="1 2" key="1">
    <citation type="submission" date="2020-10" db="EMBL/GenBank/DDBJ databases">
        <title>Thermofilum lucidum 3507LT sp. nov. a novel member of Thermofilaceae family isolated from Chile hot spring, and proposal of description order Thermofilales.</title>
        <authorList>
            <person name="Zayulina K.S."/>
            <person name="Elcheninov A.G."/>
            <person name="Toshchakov S.V."/>
            <person name="Kublanov I.V."/>
        </authorList>
    </citation>
    <scope>NUCLEOTIDE SEQUENCE [LARGE SCALE GENOMIC DNA]</scope>
    <source>
        <strain evidence="1 2">3507LT</strain>
    </source>
</reference>
<dbReference type="Pfam" id="PF13650">
    <property type="entry name" value="Asp_protease_2"/>
    <property type="match status" value="1"/>
</dbReference>
<dbReference type="InParanoid" id="A0A7L9FHW0"/>
<dbReference type="AlphaFoldDB" id="A0A7L9FHW0"/>
<name>A0A7L9FHW0_9CREN</name>
<dbReference type="Gene3D" id="2.40.70.10">
    <property type="entry name" value="Acid Proteases"/>
    <property type="match status" value="1"/>
</dbReference>
<proteinExistence type="predicted"/>
<dbReference type="GO" id="GO:0006508">
    <property type="term" value="P:proteolysis"/>
    <property type="evidence" value="ECO:0007669"/>
    <property type="project" value="UniProtKB-KW"/>
</dbReference>
<gene>
    <name evidence="1" type="ORF">IG193_00350</name>
</gene>
<dbReference type="Proteomes" id="UP000594121">
    <property type="component" value="Chromosome"/>
</dbReference>
<organism evidence="1 2">
    <name type="scientific">Infirmifilum lucidum</name>
    <dbReference type="NCBI Taxonomy" id="2776706"/>
    <lineage>
        <taxon>Archaea</taxon>
        <taxon>Thermoproteota</taxon>
        <taxon>Thermoprotei</taxon>
        <taxon>Thermofilales</taxon>
        <taxon>Thermofilaceae</taxon>
        <taxon>Infirmifilum</taxon>
    </lineage>
</organism>
<dbReference type="GO" id="GO:0008233">
    <property type="term" value="F:peptidase activity"/>
    <property type="evidence" value="ECO:0007669"/>
    <property type="project" value="UniProtKB-KW"/>
</dbReference>
<sequence length="124" mass="13488">MGVFKVRARVWNVFDRSKSSEVELVVDSESTYTVLPASLLARLGVTPARVVRLRVADGRVVEKKLGEVGIEVEGHALSATRVVFGDEDVYLLGSLTLEDLEPAVDPVKKKLVPTEALLMVAESP</sequence>
<accession>A0A7L9FHW0</accession>